<dbReference type="RefSeq" id="WP_255225931.1">
    <property type="nucleotide sequence ID" value="NZ_JAJEKE010000001.1"/>
</dbReference>
<evidence type="ECO:0000256" key="1">
    <source>
        <dbReference type="ARBA" id="ARBA00022801"/>
    </source>
</evidence>
<evidence type="ECO:0000313" key="3">
    <source>
        <dbReference type="Proteomes" id="UP001651880"/>
    </source>
</evidence>
<keyword evidence="1 2" id="KW-0378">Hydrolase</keyword>
<dbReference type="InterPro" id="IPR023214">
    <property type="entry name" value="HAD_sf"/>
</dbReference>
<dbReference type="SFLD" id="SFLDG01129">
    <property type="entry name" value="C1.5:_HAD__Beta-PGM__Phosphata"/>
    <property type="match status" value="1"/>
</dbReference>
<dbReference type="PANTHER" id="PTHR43316">
    <property type="entry name" value="HYDROLASE, HALOACID DELAHOGENASE-RELATED"/>
    <property type="match status" value="1"/>
</dbReference>
<comment type="caution">
    <text evidence="2">The sequence shown here is derived from an EMBL/GenBank/DDBJ whole genome shotgun (WGS) entry which is preliminary data.</text>
</comment>
<gene>
    <name evidence="2" type="ORF">LJD61_02645</name>
</gene>
<dbReference type="Proteomes" id="UP001651880">
    <property type="component" value="Unassembled WGS sequence"/>
</dbReference>
<evidence type="ECO:0000313" key="2">
    <source>
        <dbReference type="EMBL" id="MCQ1528448.1"/>
    </source>
</evidence>
<dbReference type="GO" id="GO:0016787">
    <property type="term" value="F:hydrolase activity"/>
    <property type="evidence" value="ECO:0007669"/>
    <property type="project" value="UniProtKB-KW"/>
</dbReference>
<dbReference type="PANTHER" id="PTHR43316:SF3">
    <property type="entry name" value="HALOACID DEHALOGENASE, TYPE II (AFU_ORTHOLOGUE AFUA_2G07750)-RELATED"/>
    <property type="match status" value="1"/>
</dbReference>
<dbReference type="Pfam" id="PF00702">
    <property type="entry name" value="Hydrolase"/>
    <property type="match status" value="1"/>
</dbReference>
<dbReference type="SUPFAM" id="SSF56784">
    <property type="entry name" value="HAD-like"/>
    <property type="match status" value="1"/>
</dbReference>
<keyword evidence="3" id="KW-1185">Reference proteome</keyword>
<dbReference type="Gene3D" id="1.10.150.520">
    <property type="match status" value="1"/>
</dbReference>
<dbReference type="SFLD" id="SFLDS00003">
    <property type="entry name" value="Haloacid_Dehalogenase"/>
    <property type="match status" value="1"/>
</dbReference>
<organism evidence="2 3">
    <name type="scientific">Lutispora saccharofermentans</name>
    <dbReference type="NCBI Taxonomy" id="3024236"/>
    <lineage>
        <taxon>Bacteria</taxon>
        <taxon>Bacillati</taxon>
        <taxon>Bacillota</taxon>
        <taxon>Clostridia</taxon>
        <taxon>Lutisporales</taxon>
        <taxon>Lutisporaceae</taxon>
        <taxon>Lutispora</taxon>
    </lineage>
</organism>
<sequence length="240" mass="27878">MINTVLFDLDGTLLGMDNNEFENKYFSLLGVKFGEFCSPKELYKNIWESIIHMVKNSDGVRFNQEIFFERFNALIEEEHRDFFLNGFDSFYDSEFDLVKDVTYRIDNMINAVNRLKSKGYDVIVATNPLFPKVAIDKRIQWAGFLLDDFSYVTNFEICRFCKPNPKFYEDILKIKGKKPEECLMVGNDMLEDMVAKKAGISTYLVTDCVIKRDSPYAPDYSSDSSEFLKYVNTLPLASSR</sequence>
<dbReference type="InterPro" id="IPR036412">
    <property type="entry name" value="HAD-like_sf"/>
</dbReference>
<dbReference type="Gene3D" id="3.40.50.1000">
    <property type="entry name" value="HAD superfamily/HAD-like"/>
    <property type="match status" value="1"/>
</dbReference>
<reference evidence="2 3" key="1">
    <citation type="submission" date="2021-10" db="EMBL/GenBank/DDBJ databases">
        <title>Lutispora strain m25 sp. nov., a thermophilic, non-spore-forming bacterium isolated from a lab-scale methanogenic bioreactor digesting anaerobic sludge.</title>
        <authorList>
            <person name="El Houari A."/>
            <person name="Mcdonald J."/>
        </authorList>
    </citation>
    <scope>NUCLEOTIDE SEQUENCE [LARGE SCALE GENOMIC DNA]</scope>
    <source>
        <strain evidence="3">m25</strain>
    </source>
</reference>
<dbReference type="EMBL" id="JAJEKE010000001">
    <property type="protein sequence ID" value="MCQ1528448.1"/>
    <property type="molecule type" value="Genomic_DNA"/>
</dbReference>
<accession>A0ABT1NB03</accession>
<protein>
    <submittedName>
        <fullName evidence="2">HAD family hydrolase</fullName>
    </submittedName>
</protein>
<dbReference type="InterPro" id="IPR051540">
    <property type="entry name" value="S-2-haloacid_dehalogenase"/>
</dbReference>
<name>A0ABT1NB03_9FIRM</name>
<proteinExistence type="predicted"/>